<dbReference type="CDD" id="cd05251">
    <property type="entry name" value="NmrA_like_SDR_a"/>
    <property type="match status" value="1"/>
</dbReference>
<accession>A0A0N0XUT0</accession>
<evidence type="ECO:0000256" key="1">
    <source>
        <dbReference type="ARBA" id="ARBA00006328"/>
    </source>
</evidence>
<evidence type="ECO:0000259" key="3">
    <source>
        <dbReference type="Pfam" id="PF05368"/>
    </source>
</evidence>
<dbReference type="Pfam" id="PF05368">
    <property type="entry name" value="NmrA"/>
    <property type="match status" value="1"/>
</dbReference>
<evidence type="ECO:0000256" key="2">
    <source>
        <dbReference type="ARBA" id="ARBA00022857"/>
    </source>
</evidence>
<comment type="similarity">
    <text evidence="1">Belongs to the NmrA-type oxidoreductase family.</text>
</comment>
<dbReference type="Gene3D" id="3.90.25.10">
    <property type="entry name" value="UDP-galactose 4-epimerase, domain 1"/>
    <property type="match status" value="1"/>
</dbReference>
<gene>
    <name evidence="4" type="ORF">ADL29_18225</name>
</gene>
<dbReference type="InterPro" id="IPR008030">
    <property type="entry name" value="NmrA-like"/>
</dbReference>
<feature type="domain" description="NmrA-like" evidence="3">
    <location>
        <begin position="5"/>
        <end position="275"/>
    </location>
</feature>
<keyword evidence="5" id="KW-1185">Reference proteome</keyword>
<evidence type="ECO:0000313" key="5">
    <source>
        <dbReference type="Proteomes" id="UP000037982"/>
    </source>
</evidence>
<dbReference type="Gene3D" id="3.40.50.720">
    <property type="entry name" value="NAD(P)-binding Rossmann-like Domain"/>
    <property type="match status" value="1"/>
</dbReference>
<dbReference type="SUPFAM" id="SSF51735">
    <property type="entry name" value="NAD(P)-binding Rossmann-fold domains"/>
    <property type="match status" value="1"/>
</dbReference>
<evidence type="ECO:0000313" key="4">
    <source>
        <dbReference type="EMBL" id="KPC62678.1"/>
    </source>
</evidence>
<dbReference type="AlphaFoldDB" id="A0A0N0XUT0"/>
<dbReference type="PATRIC" id="fig|66876.3.peg.3985"/>
<dbReference type="InterPro" id="IPR051164">
    <property type="entry name" value="NmrA-like_oxidored"/>
</dbReference>
<sequence length="308" mass="33059">MEPTDKTVVVTGATGLQGRAVTRHLLDGGWQVRALTRNPDGAPAKALASTGAQIVRAEMEDISSLVDAAEGAYGLFSVQPTVGSPGTEAGFSAEDEVRWGKNIAEAARTAGIRHLVFSSVAGADRHGSEALPRNLISKWQIEQHLAKLGLPATILRPVSFMENYTGEYALQGGNLVSGIAPDVPLQIMAVNDVGFVTALAFSQPQEWIGRAMALVGDELTPVQIAAHIETAIGRPLPYAQIPIETIRAVNEQFAFAHEWLNERGYRADITAMRRIHPAAMDFRTWLERTGAAQITAFLNAQDAEGQDA</sequence>
<reference evidence="5" key="1">
    <citation type="submission" date="2015-07" db="EMBL/GenBank/DDBJ databases">
        <authorList>
            <person name="Ju K.-S."/>
            <person name="Doroghazi J.R."/>
            <person name="Metcalf W.W."/>
        </authorList>
    </citation>
    <scope>NUCLEOTIDE SEQUENCE [LARGE SCALE GENOMIC DNA]</scope>
    <source>
        <strain evidence="5">NRRL ISP-5002</strain>
    </source>
</reference>
<organism evidence="4 5">
    <name type="scientific">Streptomyces chattanoogensis</name>
    <dbReference type="NCBI Taxonomy" id="66876"/>
    <lineage>
        <taxon>Bacteria</taxon>
        <taxon>Bacillati</taxon>
        <taxon>Actinomycetota</taxon>
        <taxon>Actinomycetes</taxon>
        <taxon>Kitasatosporales</taxon>
        <taxon>Streptomycetaceae</taxon>
        <taxon>Streptomyces</taxon>
    </lineage>
</organism>
<comment type="caution">
    <text evidence="4">The sequence shown here is derived from an EMBL/GenBank/DDBJ whole genome shotgun (WGS) entry which is preliminary data.</text>
</comment>
<proteinExistence type="inferred from homology"/>
<dbReference type="InterPro" id="IPR036291">
    <property type="entry name" value="NAD(P)-bd_dom_sf"/>
</dbReference>
<name>A0A0N0XUT0_9ACTN</name>
<protein>
    <recommendedName>
        <fullName evidence="3">NmrA-like domain-containing protein</fullName>
    </recommendedName>
</protein>
<dbReference type="PANTHER" id="PTHR42748">
    <property type="entry name" value="NITROGEN METABOLITE REPRESSION PROTEIN NMRA FAMILY MEMBER"/>
    <property type="match status" value="1"/>
</dbReference>
<dbReference type="Proteomes" id="UP000037982">
    <property type="component" value="Unassembled WGS sequence"/>
</dbReference>
<dbReference type="EMBL" id="LGKG01000137">
    <property type="protein sequence ID" value="KPC62678.1"/>
    <property type="molecule type" value="Genomic_DNA"/>
</dbReference>
<keyword evidence="2" id="KW-0521">NADP</keyword>
<dbReference type="PANTHER" id="PTHR42748:SF7">
    <property type="entry name" value="NMRA LIKE REDOX SENSOR 1-RELATED"/>
    <property type="match status" value="1"/>
</dbReference>